<feature type="compositionally biased region" description="Polar residues" evidence="1">
    <location>
        <begin position="265"/>
        <end position="276"/>
    </location>
</feature>
<protein>
    <submittedName>
        <fullName evidence="2">Uncharacterized protein</fullName>
    </submittedName>
</protein>
<evidence type="ECO:0000313" key="3">
    <source>
        <dbReference type="Proteomes" id="UP000186594"/>
    </source>
</evidence>
<feature type="compositionally biased region" description="Pro residues" evidence="1">
    <location>
        <begin position="353"/>
        <end position="364"/>
    </location>
</feature>
<reference evidence="2 3" key="1">
    <citation type="submission" date="2016-04" db="EMBL/GenBank/DDBJ databases">
        <title>Evolutionary innovation and constraint leading to complex multicellularity in the Ascomycota.</title>
        <authorList>
            <person name="Cisse O."/>
            <person name="Nguyen A."/>
            <person name="Hewitt D.A."/>
            <person name="Jedd G."/>
            <person name="Stajich J.E."/>
        </authorList>
    </citation>
    <scope>NUCLEOTIDE SEQUENCE [LARGE SCALE GENOMIC DNA]</scope>
    <source>
        <strain evidence="2 3">DAH-3</strain>
    </source>
</reference>
<dbReference type="Proteomes" id="UP000186594">
    <property type="component" value="Unassembled WGS sequence"/>
</dbReference>
<evidence type="ECO:0000313" key="2">
    <source>
        <dbReference type="EMBL" id="OLL26637.1"/>
    </source>
</evidence>
<evidence type="ECO:0000256" key="1">
    <source>
        <dbReference type="SAM" id="MobiDB-lite"/>
    </source>
</evidence>
<organism evidence="2 3">
    <name type="scientific">Neolecta irregularis (strain DAH-3)</name>
    <dbReference type="NCBI Taxonomy" id="1198029"/>
    <lineage>
        <taxon>Eukaryota</taxon>
        <taxon>Fungi</taxon>
        <taxon>Dikarya</taxon>
        <taxon>Ascomycota</taxon>
        <taxon>Taphrinomycotina</taxon>
        <taxon>Neolectales</taxon>
        <taxon>Neolectaceae</taxon>
        <taxon>Neolecta</taxon>
    </lineage>
</organism>
<dbReference type="AlphaFoldDB" id="A0A1U7LVF3"/>
<proteinExistence type="predicted"/>
<feature type="compositionally biased region" description="Polar residues" evidence="1">
    <location>
        <begin position="328"/>
        <end position="340"/>
    </location>
</feature>
<dbReference type="EMBL" id="LXFE01000157">
    <property type="protein sequence ID" value="OLL26637.1"/>
    <property type="molecule type" value="Genomic_DNA"/>
</dbReference>
<feature type="region of interest" description="Disordered" evidence="1">
    <location>
        <begin position="325"/>
        <end position="369"/>
    </location>
</feature>
<sequence length="490" mass="54433">MPSSEWACECFNIKLHLAGETNSVESQLSYQLDRHPTAEVPSLVSLNQEESGLVTAKCHNCGKLCFSVKVSQENPQLDDALGFFQRIDLTQKVTLLHVCRMSCFLEQEWQIYKGSKGFKALDNYINLPNYSEVYRILIPPRNVDSSSSTNPKDMHVSVHLQHRLSNAIKMKLDDIHQEISKFMKMKEEELETWSCNSREGAILLTERETQLNLQHEHSRKTASSSSIKFSDSAIDLNNAEKSKRSRLRSARTSSPSKGKKKRVSFSANLPKKSSQVDTDDDILSTSSSTASLTCNGGLSRIGSHHTESTPVVMEDEAVFDFDEEISQSKDCGSNPPTAVVSSGIRKSRRHNPSSPPYILPPSPLQPRTTSKYDIEEFDNETIESTDGAHVDNVPGISDNIAPRTILSVQGSSSTSELARSLPISIPSHSLPPPVGFSDEEASAKNILSTRKQSSKIEVARSFQERMMLEDNIDPTESIYDVPNGNWRSLG</sequence>
<name>A0A1U7LVF3_NEOID</name>
<gene>
    <name evidence="2" type="ORF">NEOLI_000089</name>
</gene>
<keyword evidence="3" id="KW-1185">Reference proteome</keyword>
<accession>A0A1U7LVF3</accession>
<comment type="caution">
    <text evidence="2">The sequence shown here is derived from an EMBL/GenBank/DDBJ whole genome shotgun (WGS) entry which is preliminary data.</text>
</comment>
<feature type="region of interest" description="Disordered" evidence="1">
    <location>
        <begin position="238"/>
        <end position="289"/>
    </location>
</feature>